<name>A0ABY5R8W5_9MOLU</name>
<protein>
    <recommendedName>
        <fullName evidence="3">Dephospho-CoA kinase</fullName>
        <ecNumber evidence="3">2.7.1.24</ecNumber>
    </recommendedName>
</protein>
<dbReference type="Gene3D" id="3.40.50.300">
    <property type="entry name" value="P-loop containing nucleotide triphosphate hydrolases"/>
    <property type="match status" value="1"/>
</dbReference>
<dbReference type="CDD" id="cd02022">
    <property type="entry name" value="DPCK"/>
    <property type="match status" value="1"/>
</dbReference>
<reference evidence="4" key="1">
    <citation type="submission" date="2022-08" db="EMBL/GenBank/DDBJ databases">
        <title>Complete genome of Mycoplasma iguanae type strain 2327.</title>
        <authorList>
            <person name="Spergser J."/>
        </authorList>
    </citation>
    <scope>NUCLEOTIDE SEQUENCE</scope>
    <source>
        <strain evidence="4">2327</strain>
    </source>
</reference>
<keyword evidence="1" id="KW-0547">Nucleotide-binding</keyword>
<dbReference type="EC" id="2.7.1.24" evidence="3"/>
<evidence type="ECO:0000313" key="4">
    <source>
        <dbReference type="EMBL" id="UVD81938.1"/>
    </source>
</evidence>
<keyword evidence="2" id="KW-0067">ATP-binding</keyword>
<sequence>MKKQYAIIGNYGVGKSYLLKRIASLGYSVLEADIFFRECYKKNNSCYLEIQKKMGNEFINENEVDREKLRKKITVDNDFKNKLEKIVYPFLEKELSLYKYDFVEIPNVFSKNANFEQFFTEIFELFNIDEKQIENNVKKKGVNKFISDFNANLNQKIFKKNNVKLIDVKNLETNEQLKMFLRKTVNNS</sequence>
<accession>A0ABY5R8W5</accession>
<gene>
    <name evidence="4" type="primary">coaE</name>
    <name evidence="4" type="ORF">NV226_01370</name>
</gene>
<dbReference type="EMBL" id="CP102734">
    <property type="protein sequence ID" value="UVD81938.1"/>
    <property type="molecule type" value="Genomic_DNA"/>
</dbReference>
<dbReference type="Pfam" id="PF01121">
    <property type="entry name" value="CoaE"/>
    <property type="match status" value="1"/>
</dbReference>
<dbReference type="PROSITE" id="PS51219">
    <property type="entry name" value="DPCK"/>
    <property type="match status" value="1"/>
</dbReference>
<evidence type="ECO:0000256" key="1">
    <source>
        <dbReference type="ARBA" id="ARBA00022741"/>
    </source>
</evidence>
<keyword evidence="5" id="KW-1185">Reference proteome</keyword>
<dbReference type="InterPro" id="IPR027417">
    <property type="entry name" value="P-loop_NTPase"/>
</dbReference>
<dbReference type="NCBIfam" id="TIGR00152">
    <property type="entry name" value="dephospho-CoA kinase"/>
    <property type="match status" value="1"/>
</dbReference>
<dbReference type="RefSeq" id="WP_258211112.1">
    <property type="nucleotide sequence ID" value="NZ_CP102734.1"/>
</dbReference>
<evidence type="ECO:0000313" key="5">
    <source>
        <dbReference type="Proteomes" id="UP001059252"/>
    </source>
</evidence>
<dbReference type="SUPFAM" id="SSF52540">
    <property type="entry name" value="P-loop containing nucleoside triphosphate hydrolases"/>
    <property type="match status" value="1"/>
</dbReference>
<organism evidence="4 5">
    <name type="scientific">Mycoplasma iguanae</name>
    <dbReference type="NCBI Taxonomy" id="292461"/>
    <lineage>
        <taxon>Bacteria</taxon>
        <taxon>Bacillati</taxon>
        <taxon>Mycoplasmatota</taxon>
        <taxon>Mollicutes</taxon>
        <taxon>Mycoplasmataceae</taxon>
        <taxon>Mycoplasma</taxon>
    </lineage>
</organism>
<dbReference type="InterPro" id="IPR001977">
    <property type="entry name" value="Depp_CoAkinase"/>
</dbReference>
<keyword evidence="4" id="KW-0808">Transferase</keyword>
<keyword evidence="4" id="KW-0418">Kinase</keyword>
<evidence type="ECO:0000256" key="2">
    <source>
        <dbReference type="ARBA" id="ARBA00022840"/>
    </source>
</evidence>
<dbReference type="Proteomes" id="UP001059252">
    <property type="component" value="Chromosome"/>
</dbReference>
<dbReference type="GO" id="GO:0004140">
    <property type="term" value="F:dephospho-CoA kinase activity"/>
    <property type="evidence" value="ECO:0007669"/>
    <property type="project" value="UniProtKB-EC"/>
</dbReference>
<proteinExistence type="predicted"/>
<evidence type="ECO:0000256" key="3">
    <source>
        <dbReference type="NCBIfam" id="TIGR00152"/>
    </source>
</evidence>